<dbReference type="GO" id="GO:0003677">
    <property type="term" value="F:DNA binding"/>
    <property type="evidence" value="ECO:0007669"/>
    <property type="project" value="UniProtKB-UniRule"/>
</dbReference>
<keyword evidence="11" id="KW-1185">Reference proteome</keyword>
<dbReference type="SUPFAM" id="SSF46689">
    <property type="entry name" value="Homeodomain-like"/>
    <property type="match status" value="1"/>
</dbReference>
<dbReference type="PRINTS" id="PR00031">
    <property type="entry name" value="HTHREPRESSR"/>
</dbReference>
<dbReference type="InterPro" id="IPR017970">
    <property type="entry name" value="Homeobox_CS"/>
</dbReference>
<dbReference type="AlphaFoldDB" id="A0A8B6ZK95"/>
<evidence type="ECO:0000313" key="12">
    <source>
        <dbReference type="RefSeq" id="XP_007936105.1"/>
    </source>
</evidence>
<dbReference type="PANTHER" id="PTHR24331">
    <property type="entry name" value="DBX"/>
    <property type="match status" value="1"/>
</dbReference>
<evidence type="ECO:0000259" key="10">
    <source>
        <dbReference type="PROSITE" id="PS50071"/>
    </source>
</evidence>
<dbReference type="CTD" id="440097"/>
<feature type="region of interest" description="Disordered" evidence="9">
    <location>
        <begin position="284"/>
        <end position="310"/>
    </location>
</feature>
<feature type="compositionally biased region" description="Basic and acidic residues" evidence="9">
    <location>
        <begin position="291"/>
        <end position="304"/>
    </location>
</feature>
<evidence type="ECO:0000256" key="6">
    <source>
        <dbReference type="ARBA" id="ARBA00082385"/>
    </source>
</evidence>
<dbReference type="PROSITE" id="PS50071">
    <property type="entry name" value="HOMEOBOX_2"/>
    <property type="match status" value="1"/>
</dbReference>
<evidence type="ECO:0000256" key="4">
    <source>
        <dbReference type="ARBA" id="ARBA00038504"/>
    </source>
</evidence>
<reference evidence="12" key="1">
    <citation type="submission" date="2025-08" db="UniProtKB">
        <authorList>
            <consortium name="RefSeq"/>
        </authorList>
    </citation>
    <scope>IDENTIFICATION</scope>
</reference>
<evidence type="ECO:0000313" key="11">
    <source>
        <dbReference type="Proteomes" id="UP000694850"/>
    </source>
</evidence>
<dbReference type="OrthoDB" id="6159439at2759"/>
<dbReference type="PRINTS" id="PR00024">
    <property type="entry name" value="HOMEOBOX"/>
</dbReference>
<dbReference type="Proteomes" id="UP000694850">
    <property type="component" value="Unplaced"/>
</dbReference>
<keyword evidence="1 7" id="KW-0238">DNA-binding</keyword>
<proteinExistence type="inferred from homology"/>
<sequence length="340" mass="36736">MLPSAVAAHGGAYWDMVASSALLNLPAAPGFGNLGKSFLIENLLRAGGAPPPGLQPPLSHGPAIAVAAATAAQIRPLPASPVPLKLCPAAEQVSPAGALYGTRWAFQVLSPSADGTRLSGRAPGDRDCTFQPSAPASSKPFFLSAPPFYSACCGGSCRRPASPTAFPREDAVLPLLTQDSNSKARRGILRRAVFSEEQRKALEKMFQKQKYISKTDRKKLAINLGLKESQVKIWFQNRRMKWRNSKEKEVLSNKCIQEVSLQENPLSRSALGFPSPCPSVWEVSQQHSSPRWRENSPEPSERLIQESSRAPPLEVNSLQGALYLCSEEEARDKGVLTAAV</sequence>
<dbReference type="GeneID" id="103194501"/>
<dbReference type="GO" id="GO:0005634">
    <property type="term" value="C:nucleus"/>
    <property type="evidence" value="ECO:0007669"/>
    <property type="project" value="UniProtKB-SubCell"/>
</dbReference>
<evidence type="ECO:0000256" key="3">
    <source>
        <dbReference type="ARBA" id="ARBA00023242"/>
    </source>
</evidence>
<dbReference type="SMART" id="SM00389">
    <property type="entry name" value="HOX"/>
    <property type="match status" value="1"/>
</dbReference>
<organism evidence="11 12">
    <name type="scientific">Orycteropus afer afer</name>
    <dbReference type="NCBI Taxonomy" id="1230840"/>
    <lineage>
        <taxon>Eukaryota</taxon>
        <taxon>Metazoa</taxon>
        <taxon>Chordata</taxon>
        <taxon>Craniata</taxon>
        <taxon>Vertebrata</taxon>
        <taxon>Euteleostomi</taxon>
        <taxon>Mammalia</taxon>
        <taxon>Eutheria</taxon>
        <taxon>Afrotheria</taxon>
        <taxon>Tubulidentata</taxon>
        <taxon>Orycteropodidae</taxon>
        <taxon>Orycteropus</taxon>
    </lineage>
</organism>
<dbReference type="Gene3D" id="1.10.10.60">
    <property type="entry name" value="Homeodomain-like"/>
    <property type="match status" value="1"/>
</dbReference>
<name>A0A8B6ZK95_ORYAF</name>
<evidence type="ECO:0000256" key="1">
    <source>
        <dbReference type="ARBA" id="ARBA00023125"/>
    </source>
</evidence>
<dbReference type="CDD" id="cd00086">
    <property type="entry name" value="homeodomain"/>
    <property type="match status" value="1"/>
</dbReference>
<evidence type="ECO:0000256" key="2">
    <source>
        <dbReference type="ARBA" id="ARBA00023155"/>
    </source>
</evidence>
<dbReference type="InterPro" id="IPR001356">
    <property type="entry name" value="HD"/>
</dbReference>
<feature type="domain" description="Homeobox" evidence="10">
    <location>
        <begin position="185"/>
        <end position="245"/>
    </location>
</feature>
<evidence type="ECO:0000256" key="5">
    <source>
        <dbReference type="ARBA" id="ARBA00072002"/>
    </source>
</evidence>
<gene>
    <name evidence="12" type="primary">DBX2</name>
</gene>
<feature type="DNA-binding region" description="Homeobox" evidence="7">
    <location>
        <begin position="187"/>
        <end position="246"/>
    </location>
</feature>
<evidence type="ECO:0000256" key="9">
    <source>
        <dbReference type="SAM" id="MobiDB-lite"/>
    </source>
</evidence>
<dbReference type="FunFam" id="1.10.10.60:FF:000187">
    <property type="entry name" value="homeobox protein DBX2"/>
    <property type="match status" value="1"/>
</dbReference>
<protein>
    <recommendedName>
        <fullName evidence="5">Homeobox protein DBX2</fullName>
    </recommendedName>
    <alternativeName>
        <fullName evidence="6">Developing brain homeobox protein 2</fullName>
    </alternativeName>
</protein>
<accession>A0A8B6ZK95</accession>
<dbReference type="InterPro" id="IPR051662">
    <property type="entry name" value="H2.0_Homeobox_NeuralPatt"/>
</dbReference>
<dbReference type="PANTHER" id="PTHR24331:SF4">
    <property type="entry name" value="HOMEOBOX PROTEIN DBX2"/>
    <property type="match status" value="1"/>
</dbReference>
<dbReference type="InterPro" id="IPR020479">
    <property type="entry name" value="HD_metazoa"/>
</dbReference>
<dbReference type="Pfam" id="PF00046">
    <property type="entry name" value="Homeodomain"/>
    <property type="match status" value="1"/>
</dbReference>
<dbReference type="PROSITE" id="PS00027">
    <property type="entry name" value="HOMEOBOX_1"/>
    <property type="match status" value="1"/>
</dbReference>
<comment type="similarity">
    <text evidence="4">Belongs to the H2.0 homeobox family.</text>
</comment>
<evidence type="ECO:0000256" key="8">
    <source>
        <dbReference type="RuleBase" id="RU000682"/>
    </source>
</evidence>
<dbReference type="GO" id="GO:0000981">
    <property type="term" value="F:DNA-binding transcription factor activity, RNA polymerase II-specific"/>
    <property type="evidence" value="ECO:0007669"/>
    <property type="project" value="InterPro"/>
</dbReference>
<keyword evidence="2 7" id="KW-0371">Homeobox</keyword>
<dbReference type="RefSeq" id="XP_007936105.1">
    <property type="nucleotide sequence ID" value="XM_007937914.1"/>
</dbReference>
<keyword evidence="3 7" id="KW-0539">Nucleus</keyword>
<comment type="subcellular location">
    <subcellularLocation>
        <location evidence="7 8">Nucleus</location>
    </subcellularLocation>
</comment>
<dbReference type="InterPro" id="IPR000047">
    <property type="entry name" value="HTH_motif"/>
</dbReference>
<dbReference type="InterPro" id="IPR009057">
    <property type="entry name" value="Homeodomain-like_sf"/>
</dbReference>
<evidence type="ECO:0000256" key="7">
    <source>
        <dbReference type="PROSITE-ProRule" id="PRU00108"/>
    </source>
</evidence>